<comment type="caution">
    <text evidence="1">The sequence shown here is derived from an EMBL/GenBank/DDBJ whole genome shotgun (WGS) entry which is preliminary data.</text>
</comment>
<evidence type="ECO:0000313" key="1">
    <source>
        <dbReference type="EMBL" id="KAF2629294.1"/>
    </source>
</evidence>
<feature type="non-terminal residue" evidence="1">
    <location>
        <position position="1"/>
    </location>
</feature>
<gene>
    <name evidence="1" type="ORF">BU25DRAFT_326871</name>
</gene>
<keyword evidence="2" id="KW-1185">Reference proteome</keyword>
<feature type="non-terminal residue" evidence="1">
    <location>
        <position position="141"/>
    </location>
</feature>
<dbReference type="EMBL" id="MU006710">
    <property type="protein sequence ID" value="KAF2629294.1"/>
    <property type="molecule type" value="Genomic_DNA"/>
</dbReference>
<sequence>ITPKWLTKILVGGNTLCFLIRAAGGGIIAGGGSKKSADLVKAMILTGLCLQMVIFAFFVVVTAIWHKRMNATGRGKREDEHFDWIRCLSMLYTVSGIITVRHLFRVIKYAADDGYLLANEWSICIFDAMLMVVVLAICCAW</sequence>
<proteinExistence type="predicted"/>
<dbReference type="Proteomes" id="UP000799754">
    <property type="component" value="Unassembled WGS sequence"/>
</dbReference>
<organism evidence="1 2">
    <name type="scientific">Macroventuria anomochaeta</name>
    <dbReference type="NCBI Taxonomy" id="301207"/>
    <lineage>
        <taxon>Eukaryota</taxon>
        <taxon>Fungi</taxon>
        <taxon>Dikarya</taxon>
        <taxon>Ascomycota</taxon>
        <taxon>Pezizomycotina</taxon>
        <taxon>Dothideomycetes</taxon>
        <taxon>Pleosporomycetidae</taxon>
        <taxon>Pleosporales</taxon>
        <taxon>Pleosporineae</taxon>
        <taxon>Didymellaceae</taxon>
        <taxon>Macroventuria</taxon>
    </lineage>
</organism>
<name>A0ACB6S7G1_9PLEO</name>
<protein>
    <submittedName>
        <fullName evidence="1">Uncharacterized protein</fullName>
    </submittedName>
</protein>
<reference evidence="1" key="1">
    <citation type="journal article" date="2020" name="Stud. Mycol.">
        <title>101 Dothideomycetes genomes: a test case for predicting lifestyles and emergence of pathogens.</title>
        <authorList>
            <person name="Haridas S."/>
            <person name="Albert R."/>
            <person name="Binder M."/>
            <person name="Bloem J."/>
            <person name="Labutti K."/>
            <person name="Salamov A."/>
            <person name="Andreopoulos B."/>
            <person name="Baker S."/>
            <person name="Barry K."/>
            <person name="Bills G."/>
            <person name="Bluhm B."/>
            <person name="Cannon C."/>
            <person name="Castanera R."/>
            <person name="Culley D."/>
            <person name="Daum C."/>
            <person name="Ezra D."/>
            <person name="Gonzalez J."/>
            <person name="Henrissat B."/>
            <person name="Kuo A."/>
            <person name="Liang C."/>
            <person name="Lipzen A."/>
            <person name="Lutzoni F."/>
            <person name="Magnuson J."/>
            <person name="Mondo S."/>
            <person name="Nolan M."/>
            <person name="Ohm R."/>
            <person name="Pangilinan J."/>
            <person name="Park H.-J."/>
            <person name="Ramirez L."/>
            <person name="Alfaro M."/>
            <person name="Sun H."/>
            <person name="Tritt A."/>
            <person name="Yoshinaga Y."/>
            <person name="Zwiers L.-H."/>
            <person name="Turgeon B."/>
            <person name="Goodwin S."/>
            <person name="Spatafora J."/>
            <person name="Crous P."/>
            <person name="Grigoriev I."/>
        </authorList>
    </citation>
    <scope>NUCLEOTIDE SEQUENCE</scope>
    <source>
        <strain evidence="1">CBS 525.71</strain>
    </source>
</reference>
<evidence type="ECO:0000313" key="2">
    <source>
        <dbReference type="Proteomes" id="UP000799754"/>
    </source>
</evidence>
<accession>A0ACB6S7G1</accession>